<gene>
    <name evidence="2" type="ORF">LX64_05190</name>
</gene>
<keyword evidence="3" id="KW-1185">Reference proteome</keyword>
<evidence type="ECO:0000259" key="1">
    <source>
        <dbReference type="Pfam" id="PF21781"/>
    </source>
</evidence>
<dbReference type="Pfam" id="PF21781">
    <property type="entry name" value="DUF6876"/>
    <property type="match status" value="1"/>
</dbReference>
<reference evidence="2 3" key="1">
    <citation type="submission" date="2018-06" db="EMBL/GenBank/DDBJ databases">
        <title>Genomic Encyclopedia of Archaeal and Bacterial Type Strains, Phase II (KMG-II): from individual species to whole genera.</title>
        <authorList>
            <person name="Goeker M."/>
        </authorList>
    </citation>
    <scope>NUCLEOTIDE SEQUENCE [LARGE SCALE GENOMIC DNA]</scope>
    <source>
        <strain evidence="2 3">DSM 23857</strain>
    </source>
</reference>
<proteinExistence type="predicted"/>
<evidence type="ECO:0000313" key="2">
    <source>
        <dbReference type="EMBL" id="RAI96990.1"/>
    </source>
</evidence>
<name>A0A327PXF3_9BACT</name>
<sequence>MEQQNGRNINKELPFLGFSHVCYRHSTGFLYTPSVKYVAQKYICYWFIDIIMKGGRNLDIEGRCPLYWKLKRLSGLKFRITCHDWQEKLIWQREIHSSFVGDEVSFVFTDECWDHHGGMLTISKYDE</sequence>
<accession>A0A327PXF3</accession>
<dbReference type="EMBL" id="QLLL01000019">
    <property type="protein sequence ID" value="RAI96990.1"/>
    <property type="molecule type" value="Genomic_DNA"/>
</dbReference>
<dbReference type="RefSeq" id="WP_111600559.1">
    <property type="nucleotide sequence ID" value="NZ_QLLL01000019.1"/>
</dbReference>
<dbReference type="InterPro" id="IPR049241">
    <property type="entry name" value="DUF6876"/>
</dbReference>
<dbReference type="AlphaFoldDB" id="A0A327PXF3"/>
<organism evidence="2 3">
    <name type="scientific">Chitinophaga skermanii</name>
    <dbReference type="NCBI Taxonomy" id="331697"/>
    <lineage>
        <taxon>Bacteria</taxon>
        <taxon>Pseudomonadati</taxon>
        <taxon>Bacteroidota</taxon>
        <taxon>Chitinophagia</taxon>
        <taxon>Chitinophagales</taxon>
        <taxon>Chitinophagaceae</taxon>
        <taxon>Chitinophaga</taxon>
    </lineage>
</organism>
<dbReference type="Proteomes" id="UP000249547">
    <property type="component" value="Unassembled WGS sequence"/>
</dbReference>
<dbReference type="OrthoDB" id="1255124at2"/>
<protein>
    <recommendedName>
        <fullName evidence="1">DUF6876 domain-containing protein</fullName>
    </recommendedName>
</protein>
<feature type="domain" description="DUF6876" evidence="1">
    <location>
        <begin position="8"/>
        <end position="124"/>
    </location>
</feature>
<comment type="caution">
    <text evidence="2">The sequence shown here is derived from an EMBL/GenBank/DDBJ whole genome shotgun (WGS) entry which is preliminary data.</text>
</comment>
<evidence type="ECO:0000313" key="3">
    <source>
        <dbReference type="Proteomes" id="UP000249547"/>
    </source>
</evidence>